<dbReference type="GO" id="GO:0019722">
    <property type="term" value="P:calcium-mediated signaling"/>
    <property type="evidence" value="ECO:0007669"/>
    <property type="project" value="InterPro"/>
</dbReference>
<dbReference type="GO" id="GO:0005634">
    <property type="term" value="C:nucleus"/>
    <property type="evidence" value="ECO:0007669"/>
    <property type="project" value="TreeGrafter"/>
</dbReference>
<evidence type="ECO:0000256" key="1">
    <source>
        <dbReference type="ARBA" id="ARBA00008209"/>
    </source>
</evidence>
<reference evidence="3" key="2">
    <citation type="submission" date="2014-06" db="EMBL/GenBank/DDBJ databases">
        <title>The complete genome of Blastobotrys (Arxula) adeninivorans LS3 - a yeast of biotechnological interest.</title>
        <authorList>
            <person name="Kunze G."/>
            <person name="Gaillardin C."/>
            <person name="Czernicka M."/>
            <person name="Durrens P."/>
            <person name="Martin T."/>
            <person name="Boer E."/>
            <person name="Gabaldon T."/>
            <person name="Cruz J."/>
            <person name="Talla E."/>
            <person name="Marck C."/>
            <person name="Goffeau A."/>
            <person name="Barbe V."/>
            <person name="Baret P."/>
            <person name="Baronian K."/>
            <person name="Beier S."/>
            <person name="Bleykasten C."/>
            <person name="Bode R."/>
            <person name="Casaregola S."/>
            <person name="Despons L."/>
            <person name="Fairhead C."/>
            <person name="Giersberg M."/>
            <person name="Gierski P."/>
            <person name="Hahnel U."/>
            <person name="Hartmann A."/>
            <person name="Jankowska D."/>
            <person name="Jubin C."/>
            <person name="Jung P."/>
            <person name="Lafontaine I."/>
            <person name="Leh-Louis V."/>
            <person name="Lemaire M."/>
            <person name="Marcet-Houben M."/>
            <person name="Mascher M."/>
            <person name="Morel G."/>
            <person name="Richard G.-F."/>
            <person name="Riechen J."/>
            <person name="Sacerdot C."/>
            <person name="Sarkar A."/>
            <person name="Savel G."/>
            <person name="Schacherer J."/>
            <person name="Sherman D."/>
            <person name="Straub M.-L."/>
            <person name="Stein N."/>
            <person name="Thierry A."/>
            <person name="Trautwein-Schult A."/>
            <person name="Westhof E."/>
            <person name="Worch S."/>
            <person name="Dujon B."/>
            <person name="Souciet J.-L."/>
            <person name="Wincker P."/>
            <person name="Scholz U."/>
            <person name="Neuveglise N."/>
        </authorList>
    </citation>
    <scope>NUCLEOTIDE SEQUENCE</scope>
    <source>
        <strain evidence="3">LS3</strain>
    </source>
</reference>
<protein>
    <submittedName>
        <fullName evidence="3">ARAD1D29106p</fullName>
    </submittedName>
</protein>
<name>A0A060TAV6_BLAAD</name>
<dbReference type="EMBL" id="HG937694">
    <property type="protein sequence ID" value="CDP38190.1"/>
    <property type="molecule type" value="Genomic_DNA"/>
</dbReference>
<evidence type="ECO:0000313" key="3">
    <source>
        <dbReference type="EMBL" id="CDP38190.1"/>
    </source>
</evidence>
<gene>
    <name evidence="3" type="ORF">GNLVRS02_ARAD1D29106g</name>
</gene>
<feature type="compositionally biased region" description="Basic and acidic residues" evidence="2">
    <location>
        <begin position="112"/>
        <end position="129"/>
    </location>
</feature>
<dbReference type="InterPro" id="IPR006931">
    <property type="entry name" value="Calcipressin"/>
</dbReference>
<feature type="region of interest" description="Disordered" evidence="2">
    <location>
        <begin position="173"/>
        <end position="221"/>
    </location>
</feature>
<dbReference type="GO" id="GO:0005737">
    <property type="term" value="C:cytoplasm"/>
    <property type="evidence" value="ECO:0007669"/>
    <property type="project" value="TreeGrafter"/>
</dbReference>
<proteinExistence type="inferred from homology"/>
<feature type="compositionally biased region" description="Basic and acidic residues" evidence="2">
    <location>
        <begin position="203"/>
        <end position="214"/>
    </location>
</feature>
<sequence>MVETNTLVICGIEKDRMGEIADHLKQSLMTANTAPVHWAPLKSFGRILAVFLSAADAANARGIITSTSNYKAFYSQNTPLEVDSEHSHLQLPDAGKLWLISPPPSPPASWVPRKEDEPNKETWFDHGSEDPFSPLALSQALLRAQSEVYPEQVGPSGKLTRRCTLHETKPLKLDTNVSSRSSDESTSTPTIVLEWDDEDDEKDPITDSRSDSLPRTELPPV</sequence>
<evidence type="ECO:0000256" key="2">
    <source>
        <dbReference type="SAM" id="MobiDB-lite"/>
    </source>
</evidence>
<accession>A0A060TAV6</accession>
<dbReference type="PANTHER" id="PTHR10300:SF14">
    <property type="entry name" value="PROTEIN SARAH"/>
    <property type="match status" value="1"/>
</dbReference>
<dbReference type="PANTHER" id="PTHR10300">
    <property type="entry name" value="CALCIPRESSIN"/>
    <property type="match status" value="1"/>
</dbReference>
<feature type="region of interest" description="Disordered" evidence="2">
    <location>
        <begin position="105"/>
        <end position="129"/>
    </location>
</feature>
<organism evidence="3">
    <name type="scientific">Blastobotrys adeninivorans</name>
    <name type="common">Yeast</name>
    <name type="synonym">Arxula adeninivorans</name>
    <dbReference type="NCBI Taxonomy" id="409370"/>
    <lineage>
        <taxon>Eukaryota</taxon>
        <taxon>Fungi</taxon>
        <taxon>Dikarya</taxon>
        <taxon>Ascomycota</taxon>
        <taxon>Saccharomycotina</taxon>
        <taxon>Dipodascomycetes</taxon>
        <taxon>Dipodascales</taxon>
        <taxon>Trichomonascaceae</taxon>
        <taxon>Blastobotrys</taxon>
    </lineage>
</organism>
<reference evidence="3" key="1">
    <citation type="submission" date="2014-02" db="EMBL/GenBank/DDBJ databases">
        <authorList>
            <person name="Genoscope - CEA"/>
        </authorList>
    </citation>
    <scope>NUCLEOTIDE SEQUENCE</scope>
    <source>
        <strain evidence="3">LS3</strain>
    </source>
</reference>
<feature type="compositionally biased region" description="Low complexity" evidence="2">
    <location>
        <begin position="175"/>
        <end position="190"/>
    </location>
</feature>
<dbReference type="Pfam" id="PF04847">
    <property type="entry name" value="Calcipressin"/>
    <property type="match status" value="1"/>
</dbReference>
<dbReference type="PhylomeDB" id="A0A060TAV6"/>
<comment type="similarity">
    <text evidence="1">Belongs to the RCAN family.</text>
</comment>
<dbReference type="GO" id="GO:0008597">
    <property type="term" value="F:calcium-dependent protein serine/threonine phosphatase regulator activity"/>
    <property type="evidence" value="ECO:0007669"/>
    <property type="project" value="TreeGrafter"/>
</dbReference>
<dbReference type="AlphaFoldDB" id="A0A060TAV6"/>